<gene>
    <name evidence="1" type="ORF">LEP1GSC203_2210</name>
</gene>
<keyword evidence="2" id="KW-1185">Reference proteome</keyword>
<reference evidence="1" key="1">
    <citation type="submission" date="2013-03" db="EMBL/GenBank/DDBJ databases">
        <authorList>
            <person name="Harkins D.M."/>
            <person name="Durkin A.S."/>
            <person name="Brinkac L.M."/>
            <person name="Haft D.H."/>
            <person name="Selengut J.D."/>
            <person name="Sanka R."/>
            <person name="DePew J."/>
            <person name="Purushe J."/>
            <person name="Hartskeerl R.A."/>
            <person name="Ahmed A."/>
            <person name="van der Linden H."/>
            <person name="Goris M.G.A."/>
            <person name="Vinetz J.M."/>
            <person name="Sutton G.G."/>
            <person name="Nierman W.C."/>
            <person name="Fouts D.E."/>
        </authorList>
    </citation>
    <scope>NUCLEOTIDE SEQUENCE [LARGE SCALE GENOMIC DNA]</scope>
    <source>
        <strain evidence="1">LT 11-33</strain>
    </source>
</reference>
<name>N1VR97_9LEPT</name>
<dbReference type="EMBL" id="AOGW02000008">
    <property type="protein sequence ID" value="EMY62249.1"/>
    <property type="molecule type" value="Genomic_DNA"/>
</dbReference>
<evidence type="ECO:0000313" key="2">
    <source>
        <dbReference type="Proteomes" id="UP000012371"/>
    </source>
</evidence>
<sequence length="42" mass="5210">MYTGFEESNAFRKFFRLDTKLTIEEFKMFHNQLEKNENLSFK</sequence>
<accession>N1VR97</accession>
<comment type="caution">
    <text evidence="1">The sequence shown here is derived from an EMBL/GenBank/DDBJ whole genome shotgun (WGS) entry which is preliminary data.</text>
</comment>
<evidence type="ECO:0000313" key="1">
    <source>
        <dbReference type="EMBL" id="EMY62249.1"/>
    </source>
</evidence>
<protein>
    <submittedName>
        <fullName evidence="1">Uncharacterized protein</fullName>
    </submittedName>
</protein>
<dbReference type="Proteomes" id="UP000012371">
    <property type="component" value="Unassembled WGS sequence"/>
</dbReference>
<dbReference type="AlphaFoldDB" id="N1VR97"/>
<organism evidence="1 2">
    <name type="scientific">Leptospira terpstrae serovar Hualin str. LT 11-33 = ATCC 700639</name>
    <dbReference type="NCBI Taxonomy" id="1257025"/>
    <lineage>
        <taxon>Bacteria</taxon>
        <taxon>Pseudomonadati</taxon>
        <taxon>Spirochaetota</taxon>
        <taxon>Spirochaetia</taxon>
        <taxon>Leptospirales</taxon>
        <taxon>Leptospiraceae</taxon>
        <taxon>Leptospira</taxon>
    </lineage>
</organism>
<proteinExistence type="predicted"/>